<dbReference type="STRING" id="1184151.AW736_15335"/>
<keyword evidence="3" id="KW-0804">Transcription</keyword>
<organism evidence="5 6">
    <name type="scientific">Termitidicoccus mucosus</name>
    <dbReference type="NCBI Taxonomy" id="1184151"/>
    <lineage>
        <taxon>Bacteria</taxon>
        <taxon>Pseudomonadati</taxon>
        <taxon>Verrucomicrobiota</taxon>
        <taxon>Opitutia</taxon>
        <taxon>Opitutales</taxon>
        <taxon>Opitutaceae</taxon>
        <taxon>Termitidicoccus</taxon>
    </lineage>
</organism>
<evidence type="ECO:0000256" key="1">
    <source>
        <dbReference type="ARBA" id="ARBA00023015"/>
    </source>
</evidence>
<gene>
    <name evidence="5" type="ORF">AW736_15335</name>
</gene>
<dbReference type="PANTHER" id="PTHR30146:SF109">
    <property type="entry name" value="HTH-TYPE TRANSCRIPTIONAL REGULATOR GALS"/>
    <property type="match status" value="1"/>
</dbReference>
<dbReference type="PANTHER" id="PTHR30146">
    <property type="entry name" value="LACI-RELATED TRANSCRIPTIONAL REPRESSOR"/>
    <property type="match status" value="1"/>
</dbReference>
<dbReference type="SUPFAM" id="SSF47413">
    <property type="entry name" value="lambda repressor-like DNA-binding domains"/>
    <property type="match status" value="1"/>
</dbReference>
<comment type="caution">
    <text evidence="5">The sequence shown here is derived from an EMBL/GenBank/DDBJ whole genome shotgun (WGS) entry which is preliminary data.</text>
</comment>
<dbReference type="AlphaFoldDB" id="A0A178II63"/>
<keyword evidence="6" id="KW-1185">Reference proteome</keyword>
<sequence>MLSRLYKVFSARHPAHADLTGAAKSHPHWPMPPSLKNIALHTGLSVATVSRALRGSDLVNEETRALVEQAASELGYTRPPLVGAIMSSLRRSAQHSYLGNLALIHIASPGQSEWIPFHKESIEGAQARAAELGFKLSVFKHAPVDNRHAALNRVLRSRGITGLIFINAQARADFSRFDWSPFAAVQIDYPVSDPVLHTSGIDHHRTIQMALTRLAGLGYRRIGFFIERYKDHRLAYKWSGAFAAFQRGMPELKPIPELEQPVIEKADFLRWFKKHRPDVLVGHKTAVIDWLRGEHVRVPEDAGFFNLNWNESDIPCAGLDLEARLQGAVAVEHVVTQIHQFEKGVPAHPKTIYIEGRWVDGPTLLTKGK</sequence>
<evidence type="ECO:0000313" key="5">
    <source>
        <dbReference type="EMBL" id="OAM88885.1"/>
    </source>
</evidence>
<dbReference type="SMART" id="SM00354">
    <property type="entry name" value="HTH_LACI"/>
    <property type="match status" value="1"/>
</dbReference>
<dbReference type="GO" id="GO:0000976">
    <property type="term" value="F:transcription cis-regulatory region binding"/>
    <property type="evidence" value="ECO:0007669"/>
    <property type="project" value="TreeGrafter"/>
</dbReference>
<dbReference type="Proteomes" id="UP000078486">
    <property type="component" value="Unassembled WGS sequence"/>
</dbReference>
<dbReference type="InterPro" id="IPR000843">
    <property type="entry name" value="HTH_LacI"/>
</dbReference>
<dbReference type="Gene3D" id="1.10.260.40">
    <property type="entry name" value="lambda repressor-like DNA-binding domains"/>
    <property type="match status" value="1"/>
</dbReference>
<evidence type="ECO:0000256" key="2">
    <source>
        <dbReference type="ARBA" id="ARBA00023125"/>
    </source>
</evidence>
<proteinExistence type="predicted"/>
<dbReference type="SUPFAM" id="SSF53822">
    <property type="entry name" value="Periplasmic binding protein-like I"/>
    <property type="match status" value="1"/>
</dbReference>
<keyword evidence="1" id="KW-0805">Transcription regulation</keyword>
<evidence type="ECO:0000313" key="6">
    <source>
        <dbReference type="Proteomes" id="UP000078486"/>
    </source>
</evidence>
<reference evidence="5 6" key="1">
    <citation type="submission" date="2016-01" db="EMBL/GenBank/DDBJ databases">
        <title>High potential of lignocellulose degradation of a new Verrucomicrobia species.</title>
        <authorList>
            <person name="Wang Y."/>
            <person name="Shi Y."/>
            <person name="Qiu Z."/>
            <person name="Liu S."/>
            <person name="Yang H."/>
        </authorList>
    </citation>
    <scope>NUCLEOTIDE SEQUENCE [LARGE SCALE GENOMIC DNA]</scope>
    <source>
        <strain evidence="5 6">TSB47</strain>
    </source>
</reference>
<evidence type="ECO:0000256" key="3">
    <source>
        <dbReference type="ARBA" id="ARBA00023163"/>
    </source>
</evidence>
<evidence type="ECO:0000259" key="4">
    <source>
        <dbReference type="PROSITE" id="PS50932"/>
    </source>
</evidence>
<keyword evidence="2" id="KW-0238">DNA-binding</keyword>
<dbReference type="GO" id="GO:0003700">
    <property type="term" value="F:DNA-binding transcription factor activity"/>
    <property type="evidence" value="ECO:0007669"/>
    <property type="project" value="TreeGrafter"/>
</dbReference>
<protein>
    <recommendedName>
        <fullName evidence="4">HTH lacI-type domain-containing protein</fullName>
    </recommendedName>
</protein>
<dbReference type="CDD" id="cd01392">
    <property type="entry name" value="HTH_LacI"/>
    <property type="match status" value="1"/>
</dbReference>
<dbReference type="Pfam" id="PF00356">
    <property type="entry name" value="LacI"/>
    <property type="match status" value="1"/>
</dbReference>
<accession>A0A178II63</accession>
<name>A0A178II63_9BACT</name>
<dbReference type="PROSITE" id="PS50932">
    <property type="entry name" value="HTH_LACI_2"/>
    <property type="match status" value="1"/>
</dbReference>
<feature type="domain" description="HTH lacI-type" evidence="4">
    <location>
        <begin position="33"/>
        <end position="91"/>
    </location>
</feature>
<dbReference type="InterPro" id="IPR028082">
    <property type="entry name" value="Peripla_BP_I"/>
</dbReference>
<dbReference type="Gene3D" id="3.40.50.2300">
    <property type="match status" value="2"/>
</dbReference>
<dbReference type="EMBL" id="LRRQ01000118">
    <property type="protein sequence ID" value="OAM88885.1"/>
    <property type="molecule type" value="Genomic_DNA"/>
</dbReference>
<dbReference type="InterPro" id="IPR010982">
    <property type="entry name" value="Lambda_DNA-bd_dom_sf"/>
</dbReference>